<sequence length="166" mass="19114">MQLHIVIEMNHRFLPVEPWRSRQWTNRIGSLDQYAYHNYVHLNSSNAQKPTDPQSNIAFCYTQASAREETTAMPYCRTEFKLVKPDQVEAVLTTLTQECFVGGQAAYRLDNGTFSIDAGENDVRAIYDESNSAVNFFCRYKRDMSFYDKKFQAFATKHGIDTTLAS</sequence>
<dbReference type="RefSeq" id="WP_335737362.1">
    <property type="nucleotide sequence ID" value="NZ_JALAAR010000017.1"/>
</dbReference>
<dbReference type="Proteomes" id="UP001375382">
    <property type="component" value="Unassembled WGS sequence"/>
</dbReference>
<evidence type="ECO:0000313" key="1">
    <source>
        <dbReference type="EMBL" id="MEH8018967.1"/>
    </source>
</evidence>
<reference evidence="1 2" key="1">
    <citation type="journal article" date="2023" name="Ecotoxicol. Environ. Saf.">
        <title>Mercury remediation potential of mercury-resistant strain Rheinheimera metallidurans sp. nov. isolated from a municipal waste dumping site.</title>
        <authorList>
            <person name="Yadav V."/>
            <person name="Manjhi A."/>
            <person name="Vadakedath N."/>
        </authorList>
    </citation>
    <scope>NUCLEOTIDE SEQUENCE [LARGE SCALE GENOMIC DNA]</scope>
    <source>
        <strain evidence="1 2">E-49</strain>
    </source>
</reference>
<protein>
    <submittedName>
        <fullName evidence="1">Uncharacterized protein</fullName>
    </submittedName>
</protein>
<evidence type="ECO:0000313" key="2">
    <source>
        <dbReference type="Proteomes" id="UP001375382"/>
    </source>
</evidence>
<keyword evidence="2" id="KW-1185">Reference proteome</keyword>
<gene>
    <name evidence="1" type="ORF">MN202_17120</name>
</gene>
<comment type="caution">
    <text evidence="1">The sequence shown here is derived from an EMBL/GenBank/DDBJ whole genome shotgun (WGS) entry which is preliminary data.</text>
</comment>
<organism evidence="1 2">
    <name type="scientific">Rheinheimera muenzenbergensis</name>
    <dbReference type="NCBI Taxonomy" id="1193628"/>
    <lineage>
        <taxon>Bacteria</taxon>
        <taxon>Pseudomonadati</taxon>
        <taxon>Pseudomonadota</taxon>
        <taxon>Gammaproteobacteria</taxon>
        <taxon>Chromatiales</taxon>
        <taxon>Chromatiaceae</taxon>
        <taxon>Rheinheimera</taxon>
    </lineage>
</organism>
<accession>A0ABU8CBS8</accession>
<proteinExistence type="predicted"/>
<dbReference type="EMBL" id="JALAAR010000017">
    <property type="protein sequence ID" value="MEH8018967.1"/>
    <property type="molecule type" value="Genomic_DNA"/>
</dbReference>
<name>A0ABU8CBS8_9GAMM</name>